<dbReference type="VEuPathDB" id="FungiDB:UREG_03330"/>
<dbReference type="KEGG" id="ure:UREG_03330"/>
<dbReference type="eggNOG" id="ENOG502SPKX">
    <property type="taxonomic scope" value="Eukaryota"/>
</dbReference>
<dbReference type="GeneID" id="8442813"/>
<dbReference type="AlphaFoldDB" id="C4JQI5"/>
<dbReference type="InParanoid" id="C4JQI5"/>
<sequence>MGTITAQLNFLKPIDSYKTEKPYWLFIGKPETAPDVDLTNVVTETVTDIPVHDVRGHEEKYSLDEHGFQFIKHNQTFQAFEDEERIKTEFLPQVEKVIRENVPYVERVLVYDWRVRKEITEGDPEFITPLQVQDRNYPLAPSIIVHTGKILEQTSCESTANREDTTEFTILKRLKAELPEEAERLAKGRIQMINFWRPMYDEVKNWPLIVCDGRTLQTDSLVAVDQVSRRFVGDVYYATYDPQNKWHYQSSMGSHEGVLFKSWDTAKNIPSKGEGSWSSPVAIHT</sequence>
<organism evidence="2 3">
    <name type="scientific">Uncinocarpus reesii (strain UAMH 1704)</name>
    <dbReference type="NCBI Taxonomy" id="336963"/>
    <lineage>
        <taxon>Eukaryota</taxon>
        <taxon>Fungi</taxon>
        <taxon>Dikarya</taxon>
        <taxon>Ascomycota</taxon>
        <taxon>Pezizomycotina</taxon>
        <taxon>Eurotiomycetes</taxon>
        <taxon>Eurotiomycetidae</taxon>
        <taxon>Onygenales</taxon>
        <taxon>Onygenaceae</taxon>
        <taxon>Uncinocarpus</taxon>
    </lineage>
</organism>
<keyword evidence="3" id="KW-1185">Reference proteome</keyword>
<dbReference type="EMBL" id="CH476616">
    <property type="protein sequence ID" value="EEP78484.1"/>
    <property type="molecule type" value="Genomic_DNA"/>
</dbReference>
<dbReference type="Proteomes" id="UP000002058">
    <property type="component" value="Unassembled WGS sequence"/>
</dbReference>
<proteinExistence type="inferred from homology"/>
<evidence type="ECO:0000313" key="3">
    <source>
        <dbReference type="Proteomes" id="UP000002058"/>
    </source>
</evidence>
<name>C4JQI5_UNCRE</name>
<dbReference type="OrthoDB" id="412788at2759"/>
<dbReference type="OMA" id="VQMINIW"/>
<dbReference type="GO" id="GO:0016491">
    <property type="term" value="F:oxidoreductase activity"/>
    <property type="evidence" value="ECO:0007669"/>
    <property type="project" value="InterPro"/>
</dbReference>
<dbReference type="PANTHER" id="PTHR34598">
    <property type="entry name" value="BLL6449 PROTEIN"/>
    <property type="match status" value="1"/>
</dbReference>
<accession>C4JQI5</accession>
<dbReference type="PANTHER" id="PTHR34598:SF3">
    <property type="entry name" value="OXIDOREDUCTASE AN1597"/>
    <property type="match status" value="1"/>
</dbReference>
<dbReference type="HOGENOM" id="CLU_042688_2_0_1"/>
<gene>
    <name evidence="2" type="ORF">UREG_03330</name>
</gene>
<protein>
    <submittedName>
        <fullName evidence="2">Uncharacterized protein</fullName>
    </submittedName>
</protein>
<dbReference type="InterPro" id="IPR044053">
    <property type="entry name" value="AsaB-like"/>
</dbReference>
<evidence type="ECO:0000256" key="1">
    <source>
        <dbReference type="ARBA" id="ARBA00023604"/>
    </source>
</evidence>
<evidence type="ECO:0000313" key="2">
    <source>
        <dbReference type="EMBL" id="EEP78484.1"/>
    </source>
</evidence>
<reference evidence="3" key="1">
    <citation type="journal article" date="2009" name="Genome Res.">
        <title>Comparative genomic analyses of the human fungal pathogens Coccidioides and their relatives.</title>
        <authorList>
            <person name="Sharpton T.J."/>
            <person name="Stajich J.E."/>
            <person name="Rounsley S.D."/>
            <person name="Gardner M.J."/>
            <person name="Wortman J.R."/>
            <person name="Jordar V.S."/>
            <person name="Maiti R."/>
            <person name="Kodira C.D."/>
            <person name="Neafsey D.E."/>
            <person name="Zeng Q."/>
            <person name="Hung C.-Y."/>
            <person name="McMahan C."/>
            <person name="Muszewska A."/>
            <person name="Grynberg M."/>
            <person name="Mandel M.A."/>
            <person name="Kellner E.M."/>
            <person name="Barker B.M."/>
            <person name="Galgiani J.N."/>
            <person name="Orbach M.J."/>
            <person name="Kirkland T.N."/>
            <person name="Cole G.T."/>
            <person name="Henn M.R."/>
            <person name="Birren B.W."/>
            <person name="Taylor J.W."/>
        </authorList>
    </citation>
    <scope>NUCLEOTIDE SEQUENCE [LARGE SCALE GENOMIC DNA]</scope>
    <source>
        <strain evidence="3">UAMH 1704</strain>
    </source>
</reference>
<comment type="similarity">
    <text evidence="1">Belongs to the asaB hydroxylase/desaturase family.</text>
</comment>
<dbReference type="NCBIfam" id="NF041278">
    <property type="entry name" value="CmcJ_NvfI_EfuI"/>
    <property type="match status" value="1"/>
</dbReference>
<dbReference type="RefSeq" id="XP_002543813.1">
    <property type="nucleotide sequence ID" value="XM_002543767.1"/>
</dbReference>